<dbReference type="AlphaFoldDB" id="A0A392U404"/>
<evidence type="ECO:0000313" key="1">
    <source>
        <dbReference type="EMBL" id="MCI68171.1"/>
    </source>
</evidence>
<sequence length="31" mass="3203">PLDSPNIVEAAEGSSSADIQALLEKEGYLKG</sequence>
<evidence type="ECO:0000313" key="2">
    <source>
        <dbReference type="Proteomes" id="UP000265520"/>
    </source>
</evidence>
<keyword evidence="2" id="KW-1185">Reference proteome</keyword>
<comment type="caution">
    <text evidence="1">The sequence shown here is derived from an EMBL/GenBank/DDBJ whole genome shotgun (WGS) entry which is preliminary data.</text>
</comment>
<dbReference type="EMBL" id="LXQA010731853">
    <property type="protein sequence ID" value="MCI68171.1"/>
    <property type="molecule type" value="Genomic_DNA"/>
</dbReference>
<organism evidence="1 2">
    <name type="scientific">Trifolium medium</name>
    <dbReference type="NCBI Taxonomy" id="97028"/>
    <lineage>
        <taxon>Eukaryota</taxon>
        <taxon>Viridiplantae</taxon>
        <taxon>Streptophyta</taxon>
        <taxon>Embryophyta</taxon>
        <taxon>Tracheophyta</taxon>
        <taxon>Spermatophyta</taxon>
        <taxon>Magnoliopsida</taxon>
        <taxon>eudicotyledons</taxon>
        <taxon>Gunneridae</taxon>
        <taxon>Pentapetalae</taxon>
        <taxon>rosids</taxon>
        <taxon>fabids</taxon>
        <taxon>Fabales</taxon>
        <taxon>Fabaceae</taxon>
        <taxon>Papilionoideae</taxon>
        <taxon>50 kb inversion clade</taxon>
        <taxon>NPAAA clade</taxon>
        <taxon>Hologalegina</taxon>
        <taxon>IRL clade</taxon>
        <taxon>Trifolieae</taxon>
        <taxon>Trifolium</taxon>
    </lineage>
</organism>
<proteinExistence type="predicted"/>
<name>A0A392U404_9FABA</name>
<feature type="non-terminal residue" evidence="1">
    <location>
        <position position="1"/>
    </location>
</feature>
<protein>
    <submittedName>
        <fullName evidence="1">Sucrose-phosphate synthase</fullName>
    </submittedName>
</protein>
<reference evidence="1 2" key="1">
    <citation type="journal article" date="2018" name="Front. Plant Sci.">
        <title>Red Clover (Trifolium pratense) and Zigzag Clover (T. medium) - A Picture of Genomic Similarities and Differences.</title>
        <authorList>
            <person name="Dluhosova J."/>
            <person name="Istvanek J."/>
            <person name="Nedelnik J."/>
            <person name="Repkova J."/>
        </authorList>
    </citation>
    <scope>NUCLEOTIDE SEQUENCE [LARGE SCALE GENOMIC DNA]</scope>
    <source>
        <strain evidence="2">cv. 10/8</strain>
        <tissue evidence="1">Leaf</tissue>
    </source>
</reference>
<dbReference type="Proteomes" id="UP000265520">
    <property type="component" value="Unassembled WGS sequence"/>
</dbReference>
<accession>A0A392U404</accession>